<gene>
    <name evidence="5" type="ORF">SAMN05661086_00275</name>
</gene>
<dbReference type="InterPro" id="IPR044929">
    <property type="entry name" value="DNA/RNA_non-sp_Endonuclease_sf"/>
</dbReference>
<keyword evidence="5" id="KW-0540">Nuclease</keyword>
<accession>A0A1I6HU07</accession>
<dbReference type="STRING" id="37658.SAMN05661086_00275"/>
<dbReference type="OrthoDB" id="7182479at2"/>
<dbReference type="GO" id="GO:0005886">
    <property type="term" value="C:plasma membrane"/>
    <property type="evidence" value="ECO:0007669"/>
    <property type="project" value="UniProtKB-SubCell"/>
</dbReference>
<feature type="domain" description="Type VII secretion system protein EssD-like" evidence="4">
    <location>
        <begin position="343"/>
        <end position="467"/>
    </location>
</feature>
<dbReference type="Pfam" id="PF13930">
    <property type="entry name" value="Endonuclea_NS_2"/>
    <property type="match status" value="1"/>
</dbReference>
<evidence type="ECO:0000313" key="6">
    <source>
        <dbReference type="Proteomes" id="UP000199659"/>
    </source>
</evidence>
<organism evidence="5 6">
    <name type="scientific">Anaeromicropila populeti</name>
    <dbReference type="NCBI Taxonomy" id="37658"/>
    <lineage>
        <taxon>Bacteria</taxon>
        <taxon>Bacillati</taxon>
        <taxon>Bacillota</taxon>
        <taxon>Clostridia</taxon>
        <taxon>Lachnospirales</taxon>
        <taxon>Lachnospiraceae</taxon>
        <taxon>Anaeromicropila</taxon>
    </lineage>
</organism>
<evidence type="ECO:0000313" key="5">
    <source>
        <dbReference type="EMBL" id="SFR57730.1"/>
    </source>
</evidence>
<keyword evidence="5" id="KW-0255">Endonuclease</keyword>
<dbReference type="EMBL" id="FOYZ01000001">
    <property type="protein sequence ID" value="SFR57730.1"/>
    <property type="molecule type" value="Genomic_DNA"/>
</dbReference>
<dbReference type="PANTHER" id="PTHR34976:SF2">
    <property type="entry name" value="TYPE VII SECRETION SYSTEM PROTEIN ESSD"/>
    <property type="match status" value="1"/>
</dbReference>
<keyword evidence="2" id="KW-1003">Cell membrane</keyword>
<dbReference type="RefSeq" id="WP_092558895.1">
    <property type="nucleotide sequence ID" value="NZ_FOYZ01000001.1"/>
</dbReference>
<sequence length="478" mass="51785">MFGISFLVNALIEGIIDGFKGEESAESQSEDTKDEKKDPSLERGMLVEQAIKYPWSMSFYGLDQLFQKYDMNIEVIPAKWGGLANVFLGPAGYLFTDKSEARKQYADFKEDLSDKFTGIGKWVYDKDIPIVSDLAGGFTGTADRDDVNYYTMKGSFYKGLYVDGLLGTVDGVVGVGLDPVGTVKNLTSVLAHPEESARAIGNNIGDFCKNANGNDWAALTGQITFEVLTEVATGGAAGGAKAGKVIDAVDDVSDTAKTTNRLLDVAEDLDDVADASKAMEKGQDAASSAEHGVNIKPEVDDVKVKEVPDGSGGDIGITKDSAKKVEYGEQFTKGKNGRKELKPNVEYTTPEGYTYTTDDAGRITNAEGTLTKNTAKRNSYSQKVAGREDRLPTDDGGHLIASIFDGSGDLDNLVPMDATLNRGEWKVMENTWSKALDSGKKVEVKIEPVYNGLSQRPISFDVEYKIGDGDWIWQSFDN</sequence>
<reference evidence="5 6" key="1">
    <citation type="submission" date="2016-10" db="EMBL/GenBank/DDBJ databases">
        <authorList>
            <person name="de Groot N.N."/>
        </authorList>
    </citation>
    <scope>NUCLEOTIDE SEQUENCE [LARGE SCALE GENOMIC DNA]</scope>
    <source>
        <strain evidence="5 6">743A</strain>
    </source>
</reference>
<dbReference type="PANTHER" id="PTHR34976">
    <property type="entry name" value="RIBONUCLEASE YQCG-RELATED"/>
    <property type="match status" value="1"/>
</dbReference>
<protein>
    <submittedName>
        <fullName evidence="5">DNA/RNA non-specific endonuclease</fullName>
    </submittedName>
</protein>
<dbReference type="InterPro" id="IPR044927">
    <property type="entry name" value="Endonuclea_NS_2"/>
</dbReference>
<evidence type="ECO:0000256" key="3">
    <source>
        <dbReference type="ARBA" id="ARBA00023136"/>
    </source>
</evidence>
<evidence type="ECO:0000256" key="1">
    <source>
        <dbReference type="ARBA" id="ARBA00004236"/>
    </source>
</evidence>
<proteinExistence type="predicted"/>
<dbReference type="Gene3D" id="3.40.570.10">
    <property type="entry name" value="Extracellular Endonuclease, subunit A"/>
    <property type="match status" value="1"/>
</dbReference>
<evidence type="ECO:0000256" key="2">
    <source>
        <dbReference type="ARBA" id="ARBA00022475"/>
    </source>
</evidence>
<keyword evidence="6" id="KW-1185">Reference proteome</keyword>
<comment type="subcellular location">
    <subcellularLocation>
        <location evidence="1">Cell membrane</location>
    </subcellularLocation>
</comment>
<name>A0A1I6HU07_9FIRM</name>
<dbReference type="Proteomes" id="UP000199659">
    <property type="component" value="Unassembled WGS sequence"/>
</dbReference>
<dbReference type="GO" id="GO:0004519">
    <property type="term" value="F:endonuclease activity"/>
    <property type="evidence" value="ECO:0007669"/>
    <property type="project" value="UniProtKB-KW"/>
</dbReference>
<keyword evidence="5" id="KW-0378">Hydrolase</keyword>
<dbReference type="InterPro" id="IPR051768">
    <property type="entry name" value="Bact_secretion_toxin"/>
</dbReference>
<keyword evidence="3" id="KW-0472">Membrane</keyword>
<evidence type="ECO:0000259" key="4">
    <source>
        <dbReference type="Pfam" id="PF13930"/>
    </source>
</evidence>
<dbReference type="AlphaFoldDB" id="A0A1I6HU07"/>